<dbReference type="Pfam" id="PF00005">
    <property type="entry name" value="ABC_tran"/>
    <property type="match status" value="1"/>
</dbReference>
<evidence type="ECO:0000256" key="1">
    <source>
        <dbReference type="ARBA" id="ARBA00022741"/>
    </source>
</evidence>
<dbReference type="InterPro" id="IPR003439">
    <property type="entry name" value="ABC_transporter-like_ATP-bd"/>
</dbReference>
<dbReference type="PANTHER" id="PTHR24223">
    <property type="entry name" value="ATP-BINDING CASSETTE SUB-FAMILY C"/>
    <property type="match status" value="1"/>
</dbReference>
<sequence length="261" mass="28446">YLDEEEVPAFVSALIEEDDTAVVAPTGTSDERLGIKNGWFRWNLAVEPPVKPKSSASWKFWKRRQADGSQSVLPTATNGNVHQRQDTDATAVEVPRFELQDINIIFPTGKLSLVTGPTASGKSALLMALLGEMTPVEQGASKPVNFLPKHPTQLDQGTGLRNSVAYCAQTPWLEHLTIRDNILFGSPFEKARYDQVIEQCALKPDLDILEDGDMTEIGARGVSLSGGQKARVALARAVYSRSKHILLDDPLSAVSYSAPFG</sequence>
<reference evidence="4 5" key="1">
    <citation type="journal article" date="2011" name="PLoS Pathog.">
        <title>Endophytic Life Strategies Decoded by Genome and Transcriptome Analyses of the Mutualistic Root Symbiont Piriformospora indica.</title>
        <authorList>
            <person name="Zuccaro A."/>
            <person name="Lahrmann U."/>
            <person name="Guldener U."/>
            <person name="Langen G."/>
            <person name="Pfiffi S."/>
            <person name="Biedenkopf D."/>
            <person name="Wong P."/>
            <person name="Samans B."/>
            <person name="Grimm C."/>
            <person name="Basiewicz M."/>
            <person name="Murat C."/>
            <person name="Martin F."/>
            <person name="Kogel K.H."/>
        </authorList>
    </citation>
    <scope>NUCLEOTIDE SEQUENCE [LARGE SCALE GENOMIC DNA]</scope>
    <source>
        <strain evidence="4 5">DSM 11827</strain>
    </source>
</reference>
<dbReference type="AlphaFoldDB" id="G4U293"/>
<evidence type="ECO:0000313" key="4">
    <source>
        <dbReference type="EMBL" id="CCA77686.1"/>
    </source>
</evidence>
<dbReference type="PANTHER" id="PTHR24223:SF415">
    <property type="entry name" value="FI20190P1"/>
    <property type="match status" value="1"/>
</dbReference>
<comment type="caution">
    <text evidence="4">The sequence shown here is derived from an EMBL/GenBank/DDBJ whole genome shotgun (WGS) entry which is preliminary data.</text>
</comment>
<proteinExistence type="predicted"/>
<dbReference type="STRING" id="1109443.G4U293"/>
<keyword evidence="2" id="KW-0067">ATP-binding</keyword>
<dbReference type="InterPro" id="IPR050173">
    <property type="entry name" value="ABC_transporter_C-like"/>
</dbReference>
<dbReference type="eggNOG" id="KOG0054">
    <property type="taxonomic scope" value="Eukaryota"/>
</dbReference>
<organism evidence="4 5">
    <name type="scientific">Serendipita indica (strain DSM 11827)</name>
    <name type="common">Root endophyte fungus</name>
    <name type="synonym">Piriformospora indica</name>
    <dbReference type="NCBI Taxonomy" id="1109443"/>
    <lineage>
        <taxon>Eukaryota</taxon>
        <taxon>Fungi</taxon>
        <taxon>Dikarya</taxon>
        <taxon>Basidiomycota</taxon>
        <taxon>Agaricomycotina</taxon>
        <taxon>Agaricomycetes</taxon>
        <taxon>Sebacinales</taxon>
        <taxon>Serendipitaceae</taxon>
        <taxon>Serendipita</taxon>
    </lineage>
</organism>
<evidence type="ECO:0000313" key="5">
    <source>
        <dbReference type="Proteomes" id="UP000007148"/>
    </source>
</evidence>
<keyword evidence="5" id="KW-1185">Reference proteome</keyword>
<dbReference type="OrthoDB" id="3258433at2759"/>
<name>G4U293_SERID</name>
<keyword evidence="1" id="KW-0547">Nucleotide-binding</keyword>
<dbReference type="HOGENOM" id="CLU_1067745_0_0_1"/>
<feature type="non-terminal residue" evidence="4">
    <location>
        <position position="261"/>
    </location>
</feature>
<dbReference type="InParanoid" id="G4U293"/>
<dbReference type="CDD" id="cd03250">
    <property type="entry name" value="ABCC_MRP_domain1"/>
    <property type="match status" value="1"/>
</dbReference>
<evidence type="ECO:0000259" key="3">
    <source>
        <dbReference type="Pfam" id="PF00005"/>
    </source>
</evidence>
<gene>
    <name evidence="4" type="ORF">PIIN_11664</name>
</gene>
<dbReference type="PROSITE" id="PS00211">
    <property type="entry name" value="ABC_TRANSPORTER_1"/>
    <property type="match status" value="1"/>
</dbReference>
<dbReference type="GO" id="GO:0042626">
    <property type="term" value="F:ATPase-coupled transmembrane transporter activity"/>
    <property type="evidence" value="ECO:0007669"/>
    <property type="project" value="TreeGrafter"/>
</dbReference>
<dbReference type="GO" id="GO:0005524">
    <property type="term" value="F:ATP binding"/>
    <property type="evidence" value="ECO:0007669"/>
    <property type="project" value="UniProtKB-KW"/>
</dbReference>
<protein>
    <submittedName>
        <fullName evidence="4">Related to multidrug resistance protein</fullName>
    </submittedName>
</protein>
<dbReference type="SUPFAM" id="SSF52540">
    <property type="entry name" value="P-loop containing nucleoside triphosphate hydrolases"/>
    <property type="match status" value="1"/>
</dbReference>
<dbReference type="InterPro" id="IPR017871">
    <property type="entry name" value="ABC_transporter-like_CS"/>
</dbReference>
<dbReference type="GO" id="GO:0016887">
    <property type="term" value="F:ATP hydrolysis activity"/>
    <property type="evidence" value="ECO:0007669"/>
    <property type="project" value="InterPro"/>
</dbReference>
<feature type="domain" description="ABC transporter" evidence="3">
    <location>
        <begin position="99"/>
        <end position="251"/>
    </location>
</feature>
<evidence type="ECO:0000256" key="2">
    <source>
        <dbReference type="ARBA" id="ARBA00022840"/>
    </source>
</evidence>
<dbReference type="EMBL" id="CAFZ01001858">
    <property type="protein sequence ID" value="CCA77686.1"/>
    <property type="molecule type" value="Genomic_DNA"/>
</dbReference>
<dbReference type="Proteomes" id="UP000007148">
    <property type="component" value="Unassembled WGS sequence"/>
</dbReference>
<dbReference type="Gene3D" id="3.40.50.300">
    <property type="entry name" value="P-loop containing nucleotide triphosphate hydrolases"/>
    <property type="match status" value="1"/>
</dbReference>
<dbReference type="GO" id="GO:0016020">
    <property type="term" value="C:membrane"/>
    <property type="evidence" value="ECO:0007669"/>
    <property type="project" value="TreeGrafter"/>
</dbReference>
<accession>G4U293</accession>
<dbReference type="InterPro" id="IPR027417">
    <property type="entry name" value="P-loop_NTPase"/>
</dbReference>